<proteinExistence type="predicted"/>
<evidence type="ECO:0000313" key="3">
    <source>
        <dbReference type="Proteomes" id="UP000324222"/>
    </source>
</evidence>
<dbReference type="AlphaFoldDB" id="A0A5B7CIX4"/>
<name>A0A5B7CIX4_PORTR</name>
<feature type="region of interest" description="Disordered" evidence="1">
    <location>
        <begin position="1"/>
        <end position="32"/>
    </location>
</feature>
<organism evidence="2 3">
    <name type="scientific">Portunus trituberculatus</name>
    <name type="common">Swimming crab</name>
    <name type="synonym">Neptunus trituberculatus</name>
    <dbReference type="NCBI Taxonomy" id="210409"/>
    <lineage>
        <taxon>Eukaryota</taxon>
        <taxon>Metazoa</taxon>
        <taxon>Ecdysozoa</taxon>
        <taxon>Arthropoda</taxon>
        <taxon>Crustacea</taxon>
        <taxon>Multicrustacea</taxon>
        <taxon>Malacostraca</taxon>
        <taxon>Eumalacostraca</taxon>
        <taxon>Eucarida</taxon>
        <taxon>Decapoda</taxon>
        <taxon>Pleocyemata</taxon>
        <taxon>Brachyura</taxon>
        <taxon>Eubrachyura</taxon>
        <taxon>Portunoidea</taxon>
        <taxon>Portunidae</taxon>
        <taxon>Portuninae</taxon>
        <taxon>Portunus</taxon>
    </lineage>
</organism>
<reference evidence="2 3" key="1">
    <citation type="submission" date="2019-05" db="EMBL/GenBank/DDBJ databases">
        <title>Another draft genome of Portunus trituberculatus and its Hox gene families provides insights of decapod evolution.</title>
        <authorList>
            <person name="Jeong J.-H."/>
            <person name="Song I."/>
            <person name="Kim S."/>
            <person name="Choi T."/>
            <person name="Kim D."/>
            <person name="Ryu S."/>
            <person name="Kim W."/>
        </authorList>
    </citation>
    <scope>NUCLEOTIDE SEQUENCE [LARGE SCALE GENOMIC DNA]</scope>
    <source>
        <tissue evidence="2">Muscle</tissue>
    </source>
</reference>
<evidence type="ECO:0000256" key="1">
    <source>
        <dbReference type="SAM" id="MobiDB-lite"/>
    </source>
</evidence>
<evidence type="ECO:0000313" key="2">
    <source>
        <dbReference type="EMBL" id="MPC07593.1"/>
    </source>
</evidence>
<protein>
    <submittedName>
        <fullName evidence="2">Uncharacterized protein</fullName>
    </submittedName>
</protein>
<keyword evidence="3" id="KW-1185">Reference proteome</keyword>
<gene>
    <name evidence="2" type="ORF">E2C01_000157</name>
</gene>
<sequence length="103" mass="11628">MEARPGERRGSGYVPPPHHHCQKYSRETGSVAALGRPTNTKCVTQAGREQDGTCCPMRNVAVTVAFLLTRPPRSPTCHVQLCTRHPATPPPRCRRRRRHRRHS</sequence>
<feature type="compositionally biased region" description="Basic and acidic residues" evidence="1">
    <location>
        <begin position="1"/>
        <end position="10"/>
    </location>
</feature>
<accession>A0A5B7CIX4</accession>
<comment type="caution">
    <text evidence="2">The sequence shown here is derived from an EMBL/GenBank/DDBJ whole genome shotgun (WGS) entry which is preliminary data.</text>
</comment>
<dbReference type="EMBL" id="VSRR010000004">
    <property type="protein sequence ID" value="MPC07593.1"/>
    <property type="molecule type" value="Genomic_DNA"/>
</dbReference>
<dbReference type="Proteomes" id="UP000324222">
    <property type="component" value="Unassembled WGS sequence"/>
</dbReference>